<keyword evidence="3" id="KW-0539">Nucleus</keyword>
<dbReference type="PANTHER" id="PTHR16088">
    <property type="entry name" value="YY1 ASSOCIATED PROTEIN-RELATED"/>
    <property type="match status" value="1"/>
</dbReference>
<evidence type="ECO:0000256" key="2">
    <source>
        <dbReference type="ARBA" id="ARBA00023163"/>
    </source>
</evidence>
<dbReference type="InParanoid" id="G0PKG1"/>
<keyword evidence="1" id="KW-0805">Transcription regulation</keyword>
<dbReference type="eggNOG" id="KOG4321">
    <property type="taxonomic scope" value="Eukaryota"/>
</dbReference>
<feature type="compositionally biased region" description="Basic and acidic residues" evidence="4">
    <location>
        <begin position="146"/>
        <end position="157"/>
    </location>
</feature>
<dbReference type="InterPro" id="IPR052435">
    <property type="entry name" value="YY1-Transcr_Regul"/>
</dbReference>
<keyword evidence="6" id="KW-1185">Reference proteome</keyword>
<dbReference type="GO" id="GO:0006355">
    <property type="term" value="P:regulation of DNA-templated transcription"/>
    <property type="evidence" value="ECO:0007669"/>
    <property type="project" value="TreeGrafter"/>
</dbReference>
<organism evidence="6">
    <name type="scientific">Caenorhabditis brenneri</name>
    <name type="common">Nematode worm</name>
    <dbReference type="NCBI Taxonomy" id="135651"/>
    <lineage>
        <taxon>Eukaryota</taxon>
        <taxon>Metazoa</taxon>
        <taxon>Ecdysozoa</taxon>
        <taxon>Nematoda</taxon>
        <taxon>Chromadorea</taxon>
        <taxon>Rhabditida</taxon>
        <taxon>Rhabditina</taxon>
        <taxon>Rhabditomorpha</taxon>
        <taxon>Rhabditoidea</taxon>
        <taxon>Rhabditidae</taxon>
        <taxon>Peloderinae</taxon>
        <taxon>Caenorhabditis</taxon>
    </lineage>
</organism>
<feature type="compositionally biased region" description="Polar residues" evidence="4">
    <location>
        <begin position="1"/>
        <end position="29"/>
    </location>
</feature>
<evidence type="ECO:0000256" key="4">
    <source>
        <dbReference type="SAM" id="MobiDB-lite"/>
    </source>
</evidence>
<evidence type="ECO:0000256" key="3">
    <source>
        <dbReference type="ARBA" id="ARBA00023242"/>
    </source>
</evidence>
<dbReference type="Proteomes" id="UP000008068">
    <property type="component" value="Unassembled WGS sequence"/>
</dbReference>
<feature type="region of interest" description="Disordered" evidence="4">
    <location>
        <begin position="699"/>
        <end position="724"/>
    </location>
</feature>
<evidence type="ECO:0000313" key="5">
    <source>
        <dbReference type="EMBL" id="EGT32144.1"/>
    </source>
</evidence>
<feature type="compositionally biased region" description="Acidic residues" evidence="4">
    <location>
        <begin position="158"/>
        <end position="191"/>
    </location>
</feature>
<feature type="region of interest" description="Disordered" evidence="4">
    <location>
        <begin position="140"/>
        <end position="208"/>
    </location>
</feature>
<accession>G0PKG1</accession>
<dbReference type="HOGENOM" id="CLU_256597_0_0_1"/>
<feature type="compositionally biased region" description="Low complexity" evidence="4">
    <location>
        <begin position="770"/>
        <end position="782"/>
    </location>
</feature>
<evidence type="ECO:0000256" key="1">
    <source>
        <dbReference type="ARBA" id="ARBA00023015"/>
    </source>
</evidence>
<dbReference type="GO" id="GO:0005634">
    <property type="term" value="C:nucleus"/>
    <property type="evidence" value="ECO:0007669"/>
    <property type="project" value="TreeGrafter"/>
</dbReference>
<name>G0PKG1_CAEBE</name>
<feature type="region of interest" description="Disordered" evidence="4">
    <location>
        <begin position="93"/>
        <end position="119"/>
    </location>
</feature>
<protein>
    <submittedName>
        <fullName evidence="5">CBN-GON-4 protein</fullName>
    </submittedName>
</protein>
<reference evidence="6" key="1">
    <citation type="submission" date="2011-07" db="EMBL/GenBank/DDBJ databases">
        <authorList>
            <consortium name="Caenorhabditis brenneri Sequencing and Analysis Consortium"/>
            <person name="Wilson R.K."/>
        </authorList>
    </citation>
    <scope>NUCLEOTIDE SEQUENCE [LARGE SCALE GENOMIC DNA]</scope>
    <source>
        <strain evidence="6">PB2801</strain>
    </source>
</reference>
<dbReference type="FunCoup" id="G0PKG1">
    <property type="interactions" value="888"/>
</dbReference>
<dbReference type="OrthoDB" id="6257037at2759"/>
<keyword evidence="2" id="KW-0804">Transcription</keyword>
<dbReference type="STRING" id="135651.G0PKG1"/>
<evidence type="ECO:0000313" key="6">
    <source>
        <dbReference type="Proteomes" id="UP000008068"/>
    </source>
</evidence>
<feature type="region of interest" description="Disordered" evidence="4">
    <location>
        <begin position="1"/>
        <end position="39"/>
    </location>
</feature>
<dbReference type="GO" id="GO:0003712">
    <property type="term" value="F:transcription coregulator activity"/>
    <property type="evidence" value="ECO:0007669"/>
    <property type="project" value="TreeGrafter"/>
</dbReference>
<gene>
    <name evidence="5" type="primary">Cbn-gon-4</name>
    <name evidence="5" type="ORF">CAEBREN_20972</name>
</gene>
<sequence length="1301" mass="150238">MEGNSAEMNNPAESQPSTSAASNPDNLQESIEDKTDEEMARLLQATDEILENKAKSMNLSSLNVRSILHHLIKYPSTIDVLLGIRETDDLPSVRNMRSRKKPDDAGPSSTLNTPKKIAIRIEDRGPKNFLDLEYDEDDEYDDDYVDEGHHSQKKADAEGSDEEDDNYEDEEDEEDEEEEEEDLDEIAAEESETNHVYESGELETSANLQNTDYGDLLFEENIEEEGEPYSMNLTLNDTRPGSAAMVHTLDNVVDDDDYRNFVFSIQHPQDDDCLQAVYDTEDDAEDEDYNIITDNLNVEDWDETRQDKTTMIPRHEVKALMMDTLLAEKDIPINVFPQDMHREEQRKTQKDAEVRERVNEVVTSSSNESCTLLKPGPVTFRPEEIEQLQLQLEQHVQLLTQFVVTCHHDEALCHVRNSAQLMINELDDVRRQRRSESIFNVANLTSAIETCHDINLFPAVDPSLLNYARNPETTEGCILRPEAAAVLARSEAITFPSLLPLCQPHYHQSRTTHFLVQEDIMLALALIQFTHLPRRAEKDIIDRYTVIETHCLPARTALQIRNHLKTMRRQSKNNPIHEIIQAAEQGVCNLSIPQNTWKRTSGAICTWPKVSQPGWYREFQKTFNLTEDRKIHRKNEATMVLTPVKKSYVEYERELCNRVMDPSDDDFVNIGSGPDGRKIIVERNQIDILMRQLIEESKLSPSKRRKNSTPMKLSQMKQHDETSEIQSIANQNSMVPDNTEQPSILSTTLNQLVCSEEPSISRASHYSIVPEQSTSSTQPSTSESRKPPVNSPSRTLLDISDYQMSAENNHQYDWDYNSCSSFQIPLTPGRRTPEQFENDDFMDLESNSMMWTTSAYSVVNPMTPRGFAYDNEEIDPIDFSSITGSNFIDEDDCIQFNSFDCQQPMGYSSRIEECLSSSPILEETPMEYFEDRNNLESVADEESSMPGLDMVPPDYEEEEIVESVAYEETYQLEEVVIEEQTKVRGRNIRQTNARPPLKYLKEIEAGLTIPNIKPSRKRTRAEREAMGVVGLDDNSLYEKQKEKVNLKVVEDIRKKLFMHKDTYKKFKRTITNDKLSDIEVINSFHFENSFPFFFIFQRYITAAKIKEPSLRSLFRFIQNFLEEDPNLEDEQATRKFYQLFGQDRPLWKKLESHFWCLPFKGKPKLENFEYVDLTNVEAMSKRELRDWYNVPPRFETVDDIDQVLMTPYRPSKQDPPSNFVMKCGEMCIKKDDETFIQLEINERLWTRNDDITLLTAYSEAQKAPNFKDSMIPSFVPNLPFGEKSIVARLQYLLAQLKALDE</sequence>
<proteinExistence type="predicted"/>
<dbReference type="PANTHER" id="PTHR16088:SF3">
    <property type="entry name" value="GON-4-LIKE PROTEIN"/>
    <property type="match status" value="1"/>
</dbReference>
<feature type="region of interest" description="Disordered" evidence="4">
    <location>
        <begin position="763"/>
        <end position="795"/>
    </location>
</feature>
<dbReference type="EMBL" id="GL380860">
    <property type="protein sequence ID" value="EGT32144.1"/>
    <property type="molecule type" value="Genomic_DNA"/>
</dbReference>